<evidence type="ECO:0000313" key="2">
    <source>
        <dbReference type="EMBL" id="SJL09568.1"/>
    </source>
</evidence>
<name>A0A284RLD4_ARMOS</name>
<reference evidence="3" key="1">
    <citation type="journal article" date="2017" name="Nat. Ecol. Evol.">
        <title>Genome expansion and lineage-specific genetic innovations in the forest pathogenic fungi Armillaria.</title>
        <authorList>
            <person name="Sipos G."/>
            <person name="Prasanna A.N."/>
            <person name="Walter M.C."/>
            <person name="O'Connor E."/>
            <person name="Balint B."/>
            <person name="Krizsan K."/>
            <person name="Kiss B."/>
            <person name="Hess J."/>
            <person name="Varga T."/>
            <person name="Slot J."/>
            <person name="Riley R."/>
            <person name="Boka B."/>
            <person name="Rigling D."/>
            <person name="Barry K."/>
            <person name="Lee J."/>
            <person name="Mihaltcheva S."/>
            <person name="LaButti K."/>
            <person name="Lipzen A."/>
            <person name="Waldron R."/>
            <person name="Moloney N.M."/>
            <person name="Sperisen C."/>
            <person name="Kredics L."/>
            <person name="Vagvoelgyi C."/>
            <person name="Patrignani A."/>
            <person name="Fitzpatrick D."/>
            <person name="Nagy I."/>
            <person name="Doyle S."/>
            <person name="Anderson J.B."/>
            <person name="Grigoriev I.V."/>
            <person name="Gueldener U."/>
            <person name="Muensterkoetter M."/>
            <person name="Nagy L.G."/>
        </authorList>
    </citation>
    <scope>NUCLEOTIDE SEQUENCE [LARGE SCALE GENOMIC DNA]</scope>
    <source>
        <strain evidence="3">C18/9</strain>
    </source>
</reference>
<dbReference type="EMBL" id="FUEG01000011">
    <property type="protein sequence ID" value="SJL09568.1"/>
    <property type="molecule type" value="Genomic_DNA"/>
</dbReference>
<feature type="region of interest" description="Disordered" evidence="1">
    <location>
        <begin position="161"/>
        <end position="180"/>
    </location>
</feature>
<sequence>METLSDFDFDVEYMPGAENILSDALSRMYASDAPGTVRAPSEYTQYDEDYPQSELAANGITMPVLPETAPDGRKSTKSKANQPEKPAGADSADKLYIRLPARSGTSKQSQKLSTSTSVATDENQASEDGGFSLEGKGDEQLVMCGPGLGLTGSAFAGSGLKKWQAWPKPKNQARLGPARA</sequence>
<evidence type="ECO:0008006" key="4">
    <source>
        <dbReference type="Google" id="ProtNLM"/>
    </source>
</evidence>
<keyword evidence="3" id="KW-1185">Reference proteome</keyword>
<evidence type="ECO:0000313" key="3">
    <source>
        <dbReference type="Proteomes" id="UP000219338"/>
    </source>
</evidence>
<dbReference type="STRING" id="47428.A0A284RLD4"/>
<accession>A0A284RLD4</accession>
<organism evidence="2 3">
    <name type="scientific">Armillaria ostoyae</name>
    <name type="common">Armillaria root rot fungus</name>
    <dbReference type="NCBI Taxonomy" id="47428"/>
    <lineage>
        <taxon>Eukaryota</taxon>
        <taxon>Fungi</taxon>
        <taxon>Dikarya</taxon>
        <taxon>Basidiomycota</taxon>
        <taxon>Agaricomycotina</taxon>
        <taxon>Agaricomycetes</taxon>
        <taxon>Agaricomycetidae</taxon>
        <taxon>Agaricales</taxon>
        <taxon>Marasmiineae</taxon>
        <taxon>Physalacriaceae</taxon>
        <taxon>Armillaria</taxon>
    </lineage>
</organism>
<proteinExistence type="predicted"/>
<feature type="compositionally biased region" description="Low complexity" evidence="1">
    <location>
        <begin position="103"/>
        <end position="117"/>
    </location>
</feature>
<feature type="region of interest" description="Disordered" evidence="1">
    <location>
        <begin position="34"/>
        <end position="138"/>
    </location>
</feature>
<dbReference type="OrthoDB" id="3227343at2759"/>
<protein>
    <recommendedName>
        <fullName evidence="4">Reverse transcriptase RNase H-like domain-containing protein</fullName>
    </recommendedName>
</protein>
<evidence type="ECO:0000256" key="1">
    <source>
        <dbReference type="SAM" id="MobiDB-lite"/>
    </source>
</evidence>
<dbReference type="AlphaFoldDB" id="A0A284RLD4"/>
<dbReference type="Proteomes" id="UP000219338">
    <property type="component" value="Unassembled WGS sequence"/>
</dbReference>
<gene>
    <name evidence="2" type="ORF">ARMOST_12948</name>
</gene>